<dbReference type="EMBL" id="LSYU01000031">
    <property type="protein sequence ID" value="KXX65629.1"/>
    <property type="molecule type" value="Genomic_DNA"/>
</dbReference>
<sequence length="479" mass="53131">MTDPRPRLQASPGFWHWLARHRVSLAFTTYQTNRLFLVGRTPEPGRLALHERLFDKPMGLFWQHDTLTMGCRYQIWQLDNRLAPGASHEGGDRLYVPRQCWITGDVNAHDLVIDGEGRVLFVNTDFSCLATLDPDYSFVPLWQPPFITRLAAEDRCHLNGLALQDGAPTWMTACSRTDTAAGWRHHRHDGGCVLHLPSNTVAATGLSMPHSPRWYRDRLWLLDSGNGALGYLDEGRFEPVADCPGFARGLAFHGDFALVGLSRLRERSFGGLALEQRLAADGRRAQCGLAVIDLVHGQVLEWLRFDSVIEELFDLVVIPEARQPRALGLQDDTIERLVSFPGSAGLVATKPTLKRPGQGAPPPTAGLPRAPAHDPVIRFQQVHHLTPDNLAPYAALTWPRLDQRWHTQPPDGEIVGVSAVIDDALIGLAVAECRAPSDHAELISLFVLPEYRGRGVATRMLAHLRRTLGVALREPGMDG</sequence>
<dbReference type="Proteomes" id="UP000075766">
    <property type="component" value="Unassembled WGS sequence"/>
</dbReference>
<name>A0ABR5VJ65_MARGR</name>
<evidence type="ECO:0000313" key="3">
    <source>
        <dbReference type="Proteomes" id="UP000075766"/>
    </source>
</evidence>
<proteinExistence type="predicted"/>
<dbReference type="RefSeq" id="WP_062272791.1">
    <property type="nucleotide sequence ID" value="NZ_LSYU01000031.1"/>
</dbReference>
<feature type="domain" description="N-acetyltransferase" evidence="1">
    <location>
        <begin position="368"/>
        <end position="479"/>
    </location>
</feature>
<accession>A0ABR5VJ65</accession>
<dbReference type="InterPro" id="IPR000182">
    <property type="entry name" value="GNAT_dom"/>
</dbReference>
<evidence type="ECO:0000259" key="1">
    <source>
        <dbReference type="PROSITE" id="PS51186"/>
    </source>
</evidence>
<reference evidence="2 3" key="1">
    <citation type="submission" date="2016-02" db="EMBL/GenBank/DDBJ databases">
        <title>Genome sequence of Marichromatium gracile YL-28, a purple sulfur bacterium.</title>
        <authorList>
            <person name="Zhao C."/>
            <person name="Hong X."/>
            <person name="Chen S."/>
            <person name="Yang S."/>
        </authorList>
    </citation>
    <scope>NUCLEOTIDE SEQUENCE [LARGE SCALE GENOMIC DNA]</scope>
    <source>
        <strain evidence="2 3">YL28</strain>
    </source>
</reference>
<comment type="caution">
    <text evidence="2">The sequence shown here is derived from an EMBL/GenBank/DDBJ whole genome shotgun (WGS) entry which is preliminary data.</text>
</comment>
<dbReference type="Pfam" id="PF16261">
    <property type="entry name" value="DUF4915"/>
    <property type="match status" value="1"/>
</dbReference>
<dbReference type="SUPFAM" id="SSF63825">
    <property type="entry name" value="YWTD domain"/>
    <property type="match status" value="1"/>
</dbReference>
<organism evidence="2 3">
    <name type="scientific">Marichromatium gracile</name>
    <name type="common">Chromatium gracile</name>
    <dbReference type="NCBI Taxonomy" id="1048"/>
    <lineage>
        <taxon>Bacteria</taxon>
        <taxon>Pseudomonadati</taxon>
        <taxon>Pseudomonadota</taxon>
        <taxon>Gammaproteobacteria</taxon>
        <taxon>Chromatiales</taxon>
        <taxon>Chromatiaceae</taxon>
        <taxon>Marichromatium</taxon>
    </lineage>
</organism>
<dbReference type="PROSITE" id="PS51186">
    <property type="entry name" value="GNAT"/>
    <property type="match status" value="1"/>
</dbReference>
<dbReference type="SUPFAM" id="SSF55729">
    <property type="entry name" value="Acyl-CoA N-acyltransferases (Nat)"/>
    <property type="match status" value="1"/>
</dbReference>
<dbReference type="InterPro" id="IPR016181">
    <property type="entry name" value="Acyl_CoA_acyltransferase"/>
</dbReference>
<dbReference type="CDD" id="cd04301">
    <property type="entry name" value="NAT_SF"/>
    <property type="match status" value="1"/>
</dbReference>
<dbReference type="Pfam" id="PF00583">
    <property type="entry name" value="Acetyltransf_1"/>
    <property type="match status" value="1"/>
</dbReference>
<protein>
    <recommendedName>
        <fullName evidence="1">N-acetyltransferase domain-containing protein</fullName>
    </recommendedName>
</protein>
<gene>
    <name evidence="2" type="ORF">AY586_09085</name>
</gene>
<dbReference type="NCBIfam" id="TIGR03032">
    <property type="entry name" value="TIGR03032 family protein"/>
    <property type="match status" value="1"/>
</dbReference>
<dbReference type="Gene3D" id="3.40.630.30">
    <property type="match status" value="1"/>
</dbReference>
<keyword evidence="3" id="KW-1185">Reference proteome</keyword>
<evidence type="ECO:0000313" key="2">
    <source>
        <dbReference type="EMBL" id="KXX65629.1"/>
    </source>
</evidence>
<dbReference type="InterPro" id="IPR017481">
    <property type="entry name" value="CHP03032"/>
</dbReference>